<dbReference type="GO" id="GO:0043565">
    <property type="term" value="F:sequence-specific DNA binding"/>
    <property type="evidence" value="ECO:0007669"/>
    <property type="project" value="InterPro"/>
</dbReference>
<dbReference type="PROSITE" id="PS01124">
    <property type="entry name" value="HTH_ARAC_FAMILY_2"/>
    <property type="match status" value="1"/>
</dbReference>
<evidence type="ECO:0000313" key="4">
    <source>
        <dbReference type="EMBL" id="KXU84437.1"/>
    </source>
</evidence>
<dbReference type="Gene3D" id="1.10.10.60">
    <property type="entry name" value="Homeodomain-like"/>
    <property type="match status" value="1"/>
</dbReference>
<dbReference type="SUPFAM" id="SSF52317">
    <property type="entry name" value="Class I glutamine amidotransferase-like"/>
    <property type="match status" value="1"/>
</dbReference>
<dbReference type="SMART" id="SM00342">
    <property type="entry name" value="HTH_ARAC"/>
    <property type="match status" value="1"/>
</dbReference>
<dbReference type="OrthoDB" id="9177852at2"/>
<sequence>MPAIAFVVFDGFNAMALAAQPVFSSANAKVGDAYYETLTLSEHGAPVRPIGGPTVMTEPFGDRTFDTVIFAGGEPDEMHASPGLLAFVRHSAATARRVASICTGAFVLGEAGLLDGRRVTTHWRYARSLGERYPKVRVEEDRIFVIDGPVWTSAGMTAGIDLALAMVEADLGMDLARAVAQALVVSYRRAGGQSQHSALLEMDAKSDRIQSALSYAKKNLAQPLSVEHLAEVARLSPRQFSRAFRAETGQSPAKAIERLRLEAARLMLERSRHSVEQIAQQTGFSDSRRMREAFTRAFGQPPQAIRRIGRALAA</sequence>
<dbReference type="InterPro" id="IPR018060">
    <property type="entry name" value="HTH_AraC"/>
</dbReference>
<dbReference type="SUPFAM" id="SSF46689">
    <property type="entry name" value="Homeodomain-like"/>
    <property type="match status" value="2"/>
</dbReference>
<dbReference type="AlphaFoldDB" id="A0A149PHA3"/>
<evidence type="ECO:0000259" key="3">
    <source>
        <dbReference type="PROSITE" id="PS01124"/>
    </source>
</evidence>
<dbReference type="InterPro" id="IPR002818">
    <property type="entry name" value="DJ-1/PfpI"/>
</dbReference>
<reference evidence="4 5" key="1">
    <citation type="journal article" date="2015" name="Int. J. Syst. Evol. Microbiol.">
        <title>Burkholderia monticola sp. nov., isolated from mountain soil.</title>
        <authorList>
            <person name="Baek I."/>
            <person name="Seo B."/>
            <person name="Lee I."/>
            <person name="Yi H."/>
            <person name="Chun J."/>
        </authorList>
    </citation>
    <scope>NUCLEOTIDE SEQUENCE [LARGE SCALE GENOMIC DNA]</scope>
    <source>
        <strain evidence="4 5">JC2948</strain>
    </source>
</reference>
<dbReference type="Gene3D" id="3.40.50.880">
    <property type="match status" value="1"/>
</dbReference>
<dbReference type="PANTHER" id="PTHR43130:SF3">
    <property type="entry name" value="HTH-TYPE TRANSCRIPTIONAL REGULATOR RV1931C"/>
    <property type="match status" value="1"/>
</dbReference>
<dbReference type="Pfam" id="PF01965">
    <property type="entry name" value="DJ-1_PfpI"/>
    <property type="match status" value="1"/>
</dbReference>
<dbReference type="CDD" id="cd03137">
    <property type="entry name" value="GATase1_AraC_1"/>
    <property type="match status" value="1"/>
</dbReference>
<protein>
    <submittedName>
        <fullName evidence="4">AraC family transcriptional regulator</fullName>
    </submittedName>
</protein>
<dbReference type="GO" id="GO:0003700">
    <property type="term" value="F:DNA-binding transcription factor activity"/>
    <property type="evidence" value="ECO:0007669"/>
    <property type="project" value="InterPro"/>
</dbReference>
<accession>A0A149PHA3</accession>
<name>A0A149PHA3_9BURK</name>
<feature type="domain" description="HTH araC/xylS-type" evidence="3">
    <location>
        <begin position="210"/>
        <end position="308"/>
    </location>
</feature>
<dbReference type="EMBL" id="LRBG01000036">
    <property type="protein sequence ID" value="KXU84437.1"/>
    <property type="molecule type" value="Genomic_DNA"/>
</dbReference>
<gene>
    <name evidence="4" type="ORF">CI15_23520</name>
</gene>
<keyword evidence="1" id="KW-0805">Transcription regulation</keyword>
<dbReference type="InterPro" id="IPR052158">
    <property type="entry name" value="INH-QAR"/>
</dbReference>
<dbReference type="STRING" id="1399968.CI15_23520"/>
<comment type="caution">
    <text evidence="4">The sequence shown here is derived from an EMBL/GenBank/DDBJ whole genome shotgun (WGS) entry which is preliminary data.</text>
</comment>
<evidence type="ECO:0000313" key="5">
    <source>
        <dbReference type="Proteomes" id="UP000075613"/>
    </source>
</evidence>
<dbReference type="RefSeq" id="WP_062131891.1">
    <property type="nucleotide sequence ID" value="NZ_LRBG01000036.1"/>
</dbReference>
<proteinExistence type="predicted"/>
<dbReference type="Proteomes" id="UP000075613">
    <property type="component" value="Unassembled WGS sequence"/>
</dbReference>
<keyword evidence="5" id="KW-1185">Reference proteome</keyword>
<dbReference type="PANTHER" id="PTHR43130">
    <property type="entry name" value="ARAC-FAMILY TRANSCRIPTIONAL REGULATOR"/>
    <property type="match status" value="1"/>
</dbReference>
<dbReference type="InterPro" id="IPR029062">
    <property type="entry name" value="Class_I_gatase-like"/>
</dbReference>
<dbReference type="InterPro" id="IPR009057">
    <property type="entry name" value="Homeodomain-like_sf"/>
</dbReference>
<organism evidence="4 5">
    <name type="scientific">Paraburkholderia monticola</name>
    <dbReference type="NCBI Taxonomy" id="1399968"/>
    <lineage>
        <taxon>Bacteria</taxon>
        <taxon>Pseudomonadati</taxon>
        <taxon>Pseudomonadota</taxon>
        <taxon>Betaproteobacteria</taxon>
        <taxon>Burkholderiales</taxon>
        <taxon>Burkholderiaceae</taxon>
        <taxon>Paraburkholderia</taxon>
    </lineage>
</organism>
<keyword evidence="2" id="KW-0804">Transcription</keyword>
<evidence type="ECO:0000256" key="2">
    <source>
        <dbReference type="ARBA" id="ARBA00023163"/>
    </source>
</evidence>
<evidence type="ECO:0000256" key="1">
    <source>
        <dbReference type="ARBA" id="ARBA00023015"/>
    </source>
</evidence>
<dbReference type="Pfam" id="PF12833">
    <property type="entry name" value="HTH_18"/>
    <property type="match status" value="1"/>
</dbReference>